<gene>
    <name evidence="1" type="ORF">AUK18_02820</name>
</gene>
<dbReference type="Gene3D" id="3.10.450.530">
    <property type="entry name" value="Ribonuclease toxin, BrnT, of type II toxin-antitoxin system"/>
    <property type="match status" value="1"/>
</dbReference>
<evidence type="ECO:0000313" key="1">
    <source>
        <dbReference type="EMBL" id="OIP02960.1"/>
    </source>
</evidence>
<protein>
    <recommendedName>
        <fullName evidence="3">Toxin</fullName>
    </recommendedName>
</protein>
<dbReference type="Proteomes" id="UP000183605">
    <property type="component" value="Unassembled WGS sequence"/>
</dbReference>
<evidence type="ECO:0008006" key="3">
    <source>
        <dbReference type="Google" id="ProtNLM"/>
    </source>
</evidence>
<dbReference type="InterPro" id="IPR007460">
    <property type="entry name" value="BrnT_toxin"/>
</dbReference>
<organism evidence="1 2">
    <name type="scientific">Candidatus Beckwithbacteria bacterium CG2_30_44_31</name>
    <dbReference type="NCBI Taxonomy" id="1805035"/>
    <lineage>
        <taxon>Bacteria</taxon>
        <taxon>Candidatus Beckwithiibacteriota</taxon>
    </lineage>
</organism>
<comment type="caution">
    <text evidence="1">The sequence shown here is derived from an EMBL/GenBank/DDBJ whole genome shotgun (WGS) entry which is preliminary data.</text>
</comment>
<dbReference type="AlphaFoldDB" id="A0A1J5B7L0"/>
<dbReference type="InterPro" id="IPR038573">
    <property type="entry name" value="BrnT_sf"/>
</dbReference>
<evidence type="ECO:0000313" key="2">
    <source>
        <dbReference type="Proteomes" id="UP000183605"/>
    </source>
</evidence>
<accession>A0A1J5B7L0</accession>
<proteinExistence type="predicted"/>
<dbReference type="EMBL" id="MNXQ01000052">
    <property type="protein sequence ID" value="OIP02960.1"/>
    <property type="molecule type" value="Genomic_DNA"/>
</dbReference>
<dbReference type="Pfam" id="PF04365">
    <property type="entry name" value="BrnT_toxin"/>
    <property type="match status" value="1"/>
</dbReference>
<sequence length="107" mass="13169">MYCIITYTMPKIIKIIPNKFDWNKGNKEKNLIKHKVSYHECEQIFFNKPLHTLRDKKHSQKEKRYIAIGKTRIKRQLFIIFTFRNNKIRIISARDLSRKERKIYDKK</sequence>
<name>A0A1J5B7L0_9BACT</name>
<reference evidence="1 2" key="1">
    <citation type="journal article" date="2016" name="Environ. Microbiol.">
        <title>Genomic resolution of a cold subsurface aquifer community provides metabolic insights for novel microbes adapted to high CO concentrations.</title>
        <authorList>
            <person name="Probst A.J."/>
            <person name="Castelle C.J."/>
            <person name="Singh A."/>
            <person name="Brown C.T."/>
            <person name="Anantharaman K."/>
            <person name="Sharon I."/>
            <person name="Hug L.A."/>
            <person name="Burstein D."/>
            <person name="Emerson J.B."/>
            <person name="Thomas B.C."/>
            <person name="Banfield J.F."/>
        </authorList>
    </citation>
    <scope>NUCLEOTIDE SEQUENCE [LARGE SCALE GENOMIC DNA]</scope>
    <source>
        <strain evidence="1">CG2_30_44_31</strain>
    </source>
</reference>